<accession>A0AAV2NH63</accession>
<name>A0AAV2NH63_9HYME</name>
<protein>
    <submittedName>
        <fullName evidence="1">Uncharacterized protein</fullName>
    </submittedName>
</protein>
<organism evidence="1 2">
    <name type="scientific">Lasius platythorax</name>
    <dbReference type="NCBI Taxonomy" id="488582"/>
    <lineage>
        <taxon>Eukaryota</taxon>
        <taxon>Metazoa</taxon>
        <taxon>Ecdysozoa</taxon>
        <taxon>Arthropoda</taxon>
        <taxon>Hexapoda</taxon>
        <taxon>Insecta</taxon>
        <taxon>Pterygota</taxon>
        <taxon>Neoptera</taxon>
        <taxon>Endopterygota</taxon>
        <taxon>Hymenoptera</taxon>
        <taxon>Apocrita</taxon>
        <taxon>Aculeata</taxon>
        <taxon>Formicoidea</taxon>
        <taxon>Formicidae</taxon>
        <taxon>Formicinae</taxon>
        <taxon>Lasius</taxon>
        <taxon>Lasius</taxon>
    </lineage>
</organism>
<dbReference type="EMBL" id="OZ034837">
    <property type="protein sequence ID" value="CAL1678686.1"/>
    <property type="molecule type" value="Genomic_DNA"/>
</dbReference>
<dbReference type="Proteomes" id="UP001497644">
    <property type="component" value="Chromosome 14"/>
</dbReference>
<evidence type="ECO:0000313" key="1">
    <source>
        <dbReference type="EMBL" id="CAL1678686.1"/>
    </source>
</evidence>
<evidence type="ECO:0000313" key="2">
    <source>
        <dbReference type="Proteomes" id="UP001497644"/>
    </source>
</evidence>
<proteinExistence type="predicted"/>
<gene>
    <name evidence="1" type="ORF">LPLAT_LOCUS4483</name>
</gene>
<sequence length="82" mass="8846">MCGDSAGLLARVSPGKTENCYANHHTEDAIPSDLPQRADARTSLCQREIPGVFGDRLVSPSVRQSFRRVVAANKRGKLVPLG</sequence>
<dbReference type="AlphaFoldDB" id="A0AAV2NH63"/>
<keyword evidence="2" id="KW-1185">Reference proteome</keyword>
<reference evidence="1" key="1">
    <citation type="submission" date="2024-04" db="EMBL/GenBank/DDBJ databases">
        <authorList>
            <consortium name="Molecular Ecology Group"/>
        </authorList>
    </citation>
    <scope>NUCLEOTIDE SEQUENCE</scope>
</reference>